<dbReference type="GO" id="GO:0016491">
    <property type="term" value="F:oxidoreductase activity"/>
    <property type="evidence" value="ECO:0007669"/>
    <property type="project" value="UniProtKB-KW"/>
</dbReference>
<evidence type="ECO:0000256" key="1">
    <source>
        <dbReference type="ARBA" id="ARBA00008056"/>
    </source>
</evidence>
<protein>
    <submittedName>
        <fullName evidence="4">2OG-Fe(II) oxygenase family oxidoreductase</fullName>
    </submittedName>
</protein>
<dbReference type="Proteomes" id="UP000326198">
    <property type="component" value="Unassembled WGS sequence"/>
</dbReference>
<feature type="domain" description="Fe2OG dioxygenase" evidence="3">
    <location>
        <begin position="202"/>
        <end position="305"/>
    </location>
</feature>
<keyword evidence="2" id="KW-0408">Iron</keyword>
<dbReference type="OrthoDB" id="288590at2759"/>
<dbReference type="Pfam" id="PF03171">
    <property type="entry name" value="2OG-FeII_Oxy"/>
    <property type="match status" value="1"/>
</dbReference>
<keyword evidence="2" id="KW-0560">Oxidoreductase</keyword>
<dbReference type="SUPFAM" id="SSF51197">
    <property type="entry name" value="Clavaminate synthase-like"/>
    <property type="match status" value="1"/>
</dbReference>
<dbReference type="GO" id="GO:0046872">
    <property type="term" value="F:metal ion binding"/>
    <property type="evidence" value="ECO:0007669"/>
    <property type="project" value="UniProtKB-KW"/>
</dbReference>
<evidence type="ECO:0000313" key="4">
    <source>
        <dbReference type="EMBL" id="KAE8376925.1"/>
    </source>
</evidence>
<dbReference type="GO" id="GO:0044283">
    <property type="term" value="P:small molecule biosynthetic process"/>
    <property type="evidence" value="ECO:0007669"/>
    <property type="project" value="UniProtKB-ARBA"/>
</dbReference>
<dbReference type="InterPro" id="IPR026992">
    <property type="entry name" value="DIOX_N"/>
</dbReference>
<dbReference type="PANTHER" id="PTHR47990">
    <property type="entry name" value="2-OXOGLUTARATE (2OG) AND FE(II)-DEPENDENT OXYGENASE SUPERFAMILY PROTEIN-RELATED"/>
    <property type="match status" value="1"/>
</dbReference>
<organism evidence="4 5">
    <name type="scientific">Aspergillus bertholletiae</name>
    <dbReference type="NCBI Taxonomy" id="1226010"/>
    <lineage>
        <taxon>Eukaryota</taxon>
        <taxon>Fungi</taxon>
        <taxon>Dikarya</taxon>
        <taxon>Ascomycota</taxon>
        <taxon>Pezizomycotina</taxon>
        <taxon>Eurotiomycetes</taxon>
        <taxon>Eurotiomycetidae</taxon>
        <taxon>Eurotiales</taxon>
        <taxon>Aspergillaceae</taxon>
        <taxon>Aspergillus</taxon>
        <taxon>Aspergillus subgen. Circumdati</taxon>
    </lineage>
</organism>
<dbReference type="PROSITE" id="PS51471">
    <property type="entry name" value="FE2OG_OXY"/>
    <property type="match status" value="1"/>
</dbReference>
<gene>
    <name evidence="4" type="ORF">BDV26DRAFT_305180</name>
</gene>
<evidence type="ECO:0000256" key="2">
    <source>
        <dbReference type="RuleBase" id="RU003682"/>
    </source>
</evidence>
<evidence type="ECO:0000259" key="3">
    <source>
        <dbReference type="PROSITE" id="PS51471"/>
    </source>
</evidence>
<evidence type="ECO:0000313" key="5">
    <source>
        <dbReference type="Proteomes" id="UP000326198"/>
    </source>
</evidence>
<accession>A0A5N7B4T0</accession>
<proteinExistence type="inferred from homology"/>
<keyword evidence="2" id="KW-0479">Metal-binding</keyword>
<dbReference type="Pfam" id="PF14226">
    <property type="entry name" value="DIOX_N"/>
    <property type="match status" value="1"/>
</dbReference>
<dbReference type="InterPro" id="IPR005123">
    <property type="entry name" value="Oxoglu/Fe-dep_dioxygenase_dom"/>
</dbReference>
<reference evidence="4 5" key="1">
    <citation type="submission" date="2019-04" db="EMBL/GenBank/DDBJ databases">
        <title>Friends and foes A comparative genomics studyof 23 Aspergillus species from section Flavi.</title>
        <authorList>
            <consortium name="DOE Joint Genome Institute"/>
            <person name="Kjaerbolling I."/>
            <person name="Vesth T."/>
            <person name="Frisvad J.C."/>
            <person name="Nybo J.L."/>
            <person name="Theobald S."/>
            <person name="Kildgaard S."/>
            <person name="Isbrandt T."/>
            <person name="Kuo A."/>
            <person name="Sato A."/>
            <person name="Lyhne E.K."/>
            <person name="Kogle M.E."/>
            <person name="Wiebenga A."/>
            <person name="Kun R.S."/>
            <person name="Lubbers R.J."/>
            <person name="Makela M.R."/>
            <person name="Barry K."/>
            <person name="Chovatia M."/>
            <person name="Clum A."/>
            <person name="Daum C."/>
            <person name="Haridas S."/>
            <person name="He G."/>
            <person name="LaButti K."/>
            <person name="Lipzen A."/>
            <person name="Mondo S."/>
            <person name="Riley R."/>
            <person name="Salamov A."/>
            <person name="Simmons B.A."/>
            <person name="Magnuson J.K."/>
            <person name="Henrissat B."/>
            <person name="Mortensen U.H."/>
            <person name="Larsen T.O."/>
            <person name="Devries R.P."/>
            <person name="Grigoriev I.V."/>
            <person name="Machida M."/>
            <person name="Baker S.E."/>
            <person name="Andersen M.R."/>
        </authorList>
    </citation>
    <scope>NUCLEOTIDE SEQUENCE [LARGE SCALE GENOMIC DNA]</scope>
    <source>
        <strain evidence="4 5">IBT 29228</strain>
    </source>
</reference>
<comment type="similarity">
    <text evidence="1 2">Belongs to the iron/ascorbate-dependent oxidoreductase family.</text>
</comment>
<dbReference type="InterPro" id="IPR044861">
    <property type="entry name" value="IPNS-like_FE2OG_OXY"/>
</dbReference>
<dbReference type="PRINTS" id="PR00682">
    <property type="entry name" value="IPNSYNTHASE"/>
</dbReference>
<dbReference type="InterPro" id="IPR027443">
    <property type="entry name" value="IPNS-like_sf"/>
</dbReference>
<sequence>MDQPHRPEHSEAGLENIPIIDVAPLHSADLGERRRLATEIYDACTRVGFFYIKNHGISEELIGALHGAARQFFALPDNQKMEYSVAKSKKYRGFMPVYAEEIPATDSPSGLVEQNPTGALLESFDIGYEILADPQRTADDVLPPDTYDLYGDNQWPSDEVLPKFRDTYLRYCAEALTLCRSLMRNFALALGLDEGFFDPVMNFPGVTSRLLHYPPQPVEGEVRDGLGAHTDYECFTILSQDTVPALQIRNAQGEWIVAPPIPRTLVVNIADCLSMWTNKTFKSTVHRVVNLTGQERYSIPFFFGVDYNTTVSVLPNCISQDRPACVKPFKAGEFVRAQLAKTYVAYGEEPSAKRE</sequence>
<name>A0A5N7B4T0_9EURO</name>
<dbReference type="Gene3D" id="2.60.120.330">
    <property type="entry name" value="B-lactam Antibiotic, Isopenicillin N Synthase, Chain"/>
    <property type="match status" value="1"/>
</dbReference>
<dbReference type="InterPro" id="IPR050231">
    <property type="entry name" value="Iron_ascorbate_oxido_reductase"/>
</dbReference>
<dbReference type="AlphaFoldDB" id="A0A5N7B4T0"/>
<dbReference type="EMBL" id="ML736231">
    <property type="protein sequence ID" value="KAE8376925.1"/>
    <property type="molecule type" value="Genomic_DNA"/>
</dbReference>
<keyword evidence="5" id="KW-1185">Reference proteome</keyword>